<evidence type="ECO:0000313" key="3">
    <source>
        <dbReference type="Proteomes" id="UP001164733"/>
    </source>
</evidence>
<protein>
    <submittedName>
        <fullName evidence="2">Uncharacterized protein</fullName>
    </submittedName>
</protein>
<feature type="transmembrane region" description="Helical" evidence="1">
    <location>
        <begin position="36"/>
        <end position="55"/>
    </location>
</feature>
<dbReference type="RefSeq" id="WP_216126478.1">
    <property type="nucleotide sequence ID" value="NZ_CP086239.1"/>
</dbReference>
<reference evidence="2" key="1">
    <citation type="submission" date="2021-11" db="EMBL/GenBank/DDBJ databases">
        <title>Clostridia strains as spoilage organisms.</title>
        <authorList>
            <person name="Wambui J."/>
            <person name="Stevens M.J.A."/>
            <person name="Stephan R."/>
        </authorList>
    </citation>
    <scope>NUCLEOTIDE SEQUENCE</scope>
    <source>
        <strain evidence="2">CF009</strain>
    </source>
</reference>
<evidence type="ECO:0000313" key="2">
    <source>
        <dbReference type="EMBL" id="WAG62188.1"/>
    </source>
</evidence>
<dbReference type="EMBL" id="CP086239">
    <property type="protein sequence ID" value="WAG62188.1"/>
    <property type="molecule type" value="Genomic_DNA"/>
</dbReference>
<accession>A0AA47EL14</accession>
<proteinExistence type="predicted"/>
<evidence type="ECO:0000256" key="1">
    <source>
        <dbReference type="SAM" id="Phobius"/>
    </source>
</evidence>
<keyword evidence="1" id="KW-0472">Membrane</keyword>
<sequence>MKLKTATLIASIGTFFMVLSEIYYTFINADGTGKVFGLFYLFGMISLFIFFITLYSKQKEK</sequence>
<gene>
    <name evidence="2" type="ORF">LL038_08115</name>
</gene>
<keyword evidence="1" id="KW-0812">Transmembrane</keyword>
<dbReference type="AlphaFoldDB" id="A0AA47EL14"/>
<dbReference type="Proteomes" id="UP001164733">
    <property type="component" value="Chromosome"/>
</dbReference>
<keyword evidence="1" id="KW-1133">Transmembrane helix</keyword>
<organism evidence="2 3">
    <name type="scientific">Clostridium estertheticum</name>
    <dbReference type="NCBI Taxonomy" id="238834"/>
    <lineage>
        <taxon>Bacteria</taxon>
        <taxon>Bacillati</taxon>
        <taxon>Bacillota</taxon>
        <taxon>Clostridia</taxon>
        <taxon>Eubacteriales</taxon>
        <taxon>Clostridiaceae</taxon>
        <taxon>Clostridium</taxon>
    </lineage>
</organism>
<name>A0AA47EL14_9CLOT</name>